<proteinExistence type="predicted"/>
<sequence>MRDVVDDGFMEACGCRHGLFDGANECVAVVVLHSGLPFSSVVRKESAERKPWQYAASAHFWWLTVICCRRFKLVMCWMQRERRGYCGARQICVNGLRLQRPSMSGVSDDGMRRLGGAVTGVRDDARCNMVDVVRKMHEMEDDSMVAGEFAAAASEVQVR</sequence>
<organism evidence="1 2">
    <name type="scientific">Vigna unguiculata</name>
    <name type="common">Cowpea</name>
    <dbReference type="NCBI Taxonomy" id="3917"/>
    <lineage>
        <taxon>Eukaryota</taxon>
        <taxon>Viridiplantae</taxon>
        <taxon>Streptophyta</taxon>
        <taxon>Embryophyta</taxon>
        <taxon>Tracheophyta</taxon>
        <taxon>Spermatophyta</taxon>
        <taxon>Magnoliopsida</taxon>
        <taxon>eudicotyledons</taxon>
        <taxon>Gunneridae</taxon>
        <taxon>Pentapetalae</taxon>
        <taxon>rosids</taxon>
        <taxon>fabids</taxon>
        <taxon>Fabales</taxon>
        <taxon>Fabaceae</taxon>
        <taxon>Papilionoideae</taxon>
        <taxon>50 kb inversion clade</taxon>
        <taxon>NPAAA clade</taxon>
        <taxon>indigoferoid/millettioid clade</taxon>
        <taxon>Phaseoleae</taxon>
        <taxon>Vigna</taxon>
    </lineage>
</organism>
<dbReference type="Proteomes" id="UP000501690">
    <property type="component" value="Linkage Group LG8"/>
</dbReference>
<gene>
    <name evidence="1" type="ORF">DEO72_LG8g2385</name>
</gene>
<evidence type="ECO:0000313" key="1">
    <source>
        <dbReference type="EMBL" id="QCE04349.1"/>
    </source>
</evidence>
<name>A0A4D6MW73_VIGUN</name>
<accession>A0A4D6MW73</accession>
<dbReference type="EMBL" id="CP039352">
    <property type="protein sequence ID" value="QCE04349.1"/>
    <property type="molecule type" value="Genomic_DNA"/>
</dbReference>
<protein>
    <submittedName>
        <fullName evidence="1">Uncharacterized protein</fullName>
    </submittedName>
</protein>
<dbReference type="AlphaFoldDB" id="A0A4D6MW73"/>
<keyword evidence="2" id="KW-1185">Reference proteome</keyword>
<reference evidence="1 2" key="1">
    <citation type="submission" date="2019-04" db="EMBL/GenBank/DDBJ databases">
        <title>An improved genome assembly and genetic linkage map for asparagus bean, Vigna unguiculata ssp. sesquipedialis.</title>
        <authorList>
            <person name="Xia Q."/>
            <person name="Zhang R."/>
            <person name="Dong Y."/>
        </authorList>
    </citation>
    <scope>NUCLEOTIDE SEQUENCE [LARGE SCALE GENOMIC DNA]</scope>
    <source>
        <tissue evidence="1">Leaf</tissue>
    </source>
</reference>
<evidence type="ECO:0000313" key="2">
    <source>
        <dbReference type="Proteomes" id="UP000501690"/>
    </source>
</evidence>